<proteinExistence type="predicted"/>
<dbReference type="OrthoDB" id="5422905at2759"/>
<comment type="caution">
    <text evidence="1">The sequence shown here is derived from an EMBL/GenBank/DDBJ whole genome shotgun (WGS) entry which is preliminary data.</text>
</comment>
<gene>
    <name evidence="1" type="ORF">B0A54_03224</name>
</gene>
<accession>A0A4U0V8J9</accession>
<organism evidence="1 2">
    <name type="scientific">Friedmanniomyces endolithicus</name>
    <dbReference type="NCBI Taxonomy" id="329885"/>
    <lineage>
        <taxon>Eukaryota</taxon>
        <taxon>Fungi</taxon>
        <taxon>Dikarya</taxon>
        <taxon>Ascomycota</taxon>
        <taxon>Pezizomycotina</taxon>
        <taxon>Dothideomycetes</taxon>
        <taxon>Dothideomycetidae</taxon>
        <taxon>Mycosphaerellales</taxon>
        <taxon>Teratosphaeriaceae</taxon>
        <taxon>Friedmanniomyces</taxon>
    </lineage>
</organism>
<evidence type="ECO:0000313" key="2">
    <source>
        <dbReference type="Proteomes" id="UP000310066"/>
    </source>
</evidence>
<reference evidence="1 2" key="1">
    <citation type="submission" date="2017-03" db="EMBL/GenBank/DDBJ databases">
        <title>Genomes of endolithic fungi from Antarctica.</title>
        <authorList>
            <person name="Coleine C."/>
            <person name="Masonjones S."/>
            <person name="Stajich J.E."/>
        </authorList>
    </citation>
    <scope>NUCLEOTIDE SEQUENCE [LARGE SCALE GENOMIC DNA]</scope>
    <source>
        <strain evidence="1 2">CCFEE 5311</strain>
    </source>
</reference>
<sequence>MPPSNMMRTSSSKKSAVMGRVTALISGYADLTEDEFRTHYLDQLNEAIARGETFVMAASDGFAESKAPGFLSAKGFPAIGSVSTTQTPGLARLG</sequence>
<evidence type="ECO:0000313" key="1">
    <source>
        <dbReference type="EMBL" id="TKA44933.1"/>
    </source>
</evidence>
<dbReference type="AlphaFoldDB" id="A0A4U0V8J9"/>
<dbReference type="EMBL" id="NAJP01000013">
    <property type="protein sequence ID" value="TKA44933.1"/>
    <property type="molecule type" value="Genomic_DNA"/>
</dbReference>
<name>A0A4U0V8J9_9PEZI</name>
<dbReference type="Proteomes" id="UP000310066">
    <property type="component" value="Unassembled WGS sequence"/>
</dbReference>
<protein>
    <submittedName>
        <fullName evidence="1">Uncharacterized protein</fullName>
    </submittedName>
</protein>